<proteinExistence type="inferred from homology"/>
<comment type="subcellular location">
    <subcellularLocation>
        <location evidence="9">Mitochondrion inner membrane</location>
        <topology evidence="9">Peripheral membrane protein</topology>
        <orientation evidence="9">Matrix side</orientation>
    </subcellularLocation>
</comment>
<dbReference type="RefSeq" id="XP_014565909.1">
    <property type="nucleotide sequence ID" value="XM_014710423.1"/>
</dbReference>
<accession>G7DWH2</accession>
<evidence type="ECO:0000256" key="9">
    <source>
        <dbReference type="RuleBase" id="RU367010"/>
    </source>
</evidence>
<evidence type="ECO:0000256" key="5">
    <source>
        <dbReference type="ARBA" id="ARBA00022946"/>
    </source>
</evidence>
<dbReference type="AlphaFoldDB" id="G7DWH2"/>
<dbReference type="HOGENOM" id="CLU_077196_2_0_1"/>
<evidence type="ECO:0000256" key="4">
    <source>
        <dbReference type="ARBA" id="ARBA00022792"/>
    </source>
</evidence>
<feature type="compositionally biased region" description="Low complexity" evidence="10">
    <location>
        <begin position="13"/>
        <end position="29"/>
    </location>
</feature>
<sequence length="252" mass="28092">MSGMRAVRWAGPAQMSRQASSSRSATAIAHQQRRTVTSDPTSKEVIKKEEEAAASETAVGRPRADGEIVPAGTVNGMPAEMHSRPVRIFKPAPPTTQSAQSTSHHWRVDWDILQGGGRWENPLMGWASTADYMQGTHVKFNSKEDAIHFCEKQGWQFYVQEPSEFHYKPKAYADNFLYSPGKLRQVKTKYARNTASDYLGVDDNVTIEQNPFCGAGRHHADSETADLQNRSGIATGALDEQCEIRDRVELHF</sequence>
<keyword evidence="4 9" id="KW-0999">Mitochondrion inner membrane</keyword>
<evidence type="ECO:0000313" key="11">
    <source>
        <dbReference type="EMBL" id="GAA94932.1"/>
    </source>
</evidence>
<evidence type="ECO:0000256" key="7">
    <source>
        <dbReference type="ARBA" id="ARBA00023128"/>
    </source>
</evidence>
<dbReference type="PANTHER" id="PTHR12219:SF8">
    <property type="entry name" value="NADH DEHYDROGENASE [UBIQUINONE] IRON-SULFUR PROTEIN 4, MITOCHONDRIAL"/>
    <property type="match status" value="1"/>
</dbReference>
<dbReference type="InterPro" id="IPR038532">
    <property type="entry name" value="NDUFS4-like_sf"/>
</dbReference>
<dbReference type="GO" id="GO:0005743">
    <property type="term" value="C:mitochondrial inner membrane"/>
    <property type="evidence" value="ECO:0007669"/>
    <property type="project" value="UniProtKB-SubCell"/>
</dbReference>
<gene>
    <name evidence="11" type="primary">Mo01587</name>
    <name evidence="11" type="ORF">E5Q_01587</name>
</gene>
<protein>
    <recommendedName>
        <fullName evidence="9">NADH dehydrogenase [ubiquinone] iron-sulfur protein 4, mitochondrial</fullName>
    </recommendedName>
</protein>
<evidence type="ECO:0000256" key="10">
    <source>
        <dbReference type="SAM" id="MobiDB-lite"/>
    </source>
</evidence>
<reference evidence="11 12" key="2">
    <citation type="journal article" date="2012" name="Open Biol.">
        <title>Characteristics of nucleosomes and linker DNA regions on the genome of the basidiomycete Mixia osmundae revealed by mono- and dinucleosome mapping.</title>
        <authorList>
            <person name="Nishida H."/>
            <person name="Kondo S."/>
            <person name="Matsumoto T."/>
            <person name="Suzuki Y."/>
            <person name="Yoshikawa H."/>
            <person name="Taylor T.D."/>
            <person name="Sugiyama J."/>
        </authorList>
    </citation>
    <scope>NUCLEOTIDE SEQUENCE [LARGE SCALE GENOMIC DNA]</scope>
    <source>
        <strain evidence="12">CBS 9802 / IAM 14324 / JCM 22182 / KY 12970</strain>
    </source>
</reference>
<keyword evidence="12" id="KW-1185">Reference proteome</keyword>
<keyword evidence="8 9" id="KW-0472">Membrane</keyword>
<keyword evidence="3 9" id="KW-0679">Respiratory chain</keyword>
<dbReference type="InterPro" id="IPR006885">
    <property type="entry name" value="NADH_UbQ_FeS_4_mit-like"/>
</dbReference>
<organism evidence="11 12">
    <name type="scientific">Mixia osmundae (strain CBS 9802 / IAM 14324 / JCM 22182 / KY 12970)</name>
    <dbReference type="NCBI Taxonomy" id="764103"/>
    <lineage>
        <taxon>Eukaryota</taxon>
        <taxon>Fungi</taxon>
        <taxon>Dikarya</taxon>
        <taxon>Basidiomycota</taxon>
        <taxon>Pucciniomycotina</taxon>
        <taxon>Mixiomycetes</taxon>
        <taxon>Mixiales</taxon>
        <taxon>Mixiaceae</taxon>
        <taxon>Mixia</taxon>
    </lineage>
</organism>
<dbReference type="Proteomes" id="UP000009131">
    <property type="component" value="Unassembled WGS sequence"/>
</dbReference>
<comment type="function">
    <text evidence="9">Accessory subunit of the mitochondrial membrane respiratory chain NADH dehydrogenase (Complex I), that is believed not to be involved in catalysis. Complex I functions in the transfer of electrons from NADH to the respiratory chain. The immediate electron acceptor for the enzyme is believed to be ubiquinone.</text>
</comment>
<keyword evidence="7 9" id="KW-0496">Mitochondrion</keyword>
<dbReference type="OrthoDB" id="3089at2759"/>
<dbReference type="GO" id="GO:0022900">
    <property type="term" value="P:electron transport chain"/>
    <property type="evidence" value="ECO:0007669"/>
    <property type="project" value="InterPro"/>
</dbReference>
<evidence type="ECO:0000313" key="12">
    <source>
        <dbReference type="Proteomes" id="UP000009131"/>
    </source>
</evidence>
<evidence type="ECO:0000256" key="3">
    <source>
        <dbReference type="ARBA" id="ARBA00022660"/>
    </source>
</evidence>
<keyword evidence="6 9" id="KW-0249">Electron transport</keyword>
<dbReference type="eggNOG" id="KOG3389">
    <property type="taxonomic scope" value="Eukaryota"/>
</dbReference>
<dbReference type="Pfam" id="PF04800">
    <property type="entry name" value="NDUS4"/>
    <property type="match status" value="1"/>
</dbReference>
<keyword evidence="5 9" id="KW-0809">Transit peptide</keyword>
<dbReference type="FunFam" id="3.30.160.190:FF:000001">
    <property type="entry name" value="NADH-ubiquinone oxidoreductase 21 kDa subunit mitochondrial"/>
    <property type="match status" value="1"/>
</dbReference>
<reference evidence="11 12" key="1">
    <citation type="journal article" date="2011" name="J. Gen. Appl. Microbiol.">
        <title>Draft genome sequencing of the enigmatic basidiomycete Mixia osmundae.</title>
        <authorList>
            <person name="Nishida H."/>
            <person name="Nagatsuka Y."/>
            <person name="Sugiyama J."/>
        </authorList>
    </citation>
    <scope>NUCLEOTIDE SEQUENCE [LARGE SCALE GENOMIC DNA]</scope>
    <source>
        <strain evidence="12">CBS 9802 / IAM 14324 / JCM 22182 / KY 12970</strain>
    </source>
</reference>
<evidence type="ECO:0000256" key="6">
    <source>
        <dbReference type="ARBA" id="ARBA00022982"/>
    </source>
</evidence>
<evidence type="ECO:0000256" key="2">
    <source>
        <dbReference type="ARBA" id="ARBA00022448"/>
    </source>
</evidence>
<keyword evidence="2 9" id="KW-0813">Transport</keyword>
<dbReference type="PANTHER" id="PTHR12219">
    <property type="entry name" value="NADH-UBIQUINONE OXIDOREDUCTASE"/>
    <property type="match status" value="1"/>
</dbReference>
<feature type="compositionally biased region" description="Basic and acidic residues" evidence="10">
    <location>
        <begin position="41"/>
        <end position="51"/>
    </location>
</feature>
<evidence type="ECO:0000256" key="1">
    <source>
        <dbReference type="ARBA" id="ARBA00005882"/>
    </source>
</evidence>
<feature type="region of interest" description="Disordered" evidence="10">
    <location>
        <begin position="1"/>
        <end position="77"/>
    </location>
</feature>
<comment type="similarity">
    <text evidence="1 9">Belongs to the complex I NDUFS4 subunit family.</text>
</comment>
<dbReference type="EMBL" id="BABT02000052">
    <property type="protein sequence ID" value="GAA94932.1"/>
    <property type="molecule type" value="Genomic_DNA"/>
</dbReference>
<evidence type="ECO:0000256" key="8">
    <source>
        <dbReference type="ARBA" id="ARBA00023136"/>
    </source>
</evidence>
<dbReference type="Gene3D" id="3.30.160.190">
    <property type="entry name" value="atu1810 like domain"/>
    <property type="match status" value="1"/>
</dbReference>
<comment type="caution">
    <text evidence="11">The sequence shown here is derived from an EMBL/GenBank/DDBJ whole genome shotgun (WGS) entry which is preliminary data.</text>
</comment>
<dbReference type="InParanoid" id="G7DWH2"/>
<name>G7DWH2_MIXOS</name>
<dbReference type="STRING" id="764103.G7DWH2"/>